<keyword evidence="3" id="KW-1185">Reference proteome</keyword>
<dbReference type="Proteomes" id="UP001454036">
    <property type="component" value="Unassembled WGS sequence"/>
</dbReference>
<gene>
    <name evidence="2" type="ORF">LIER_00386</name>
</gene>
<feature type="region of interest" description="Disordered" evidence="1">
    <location>
        <begin position="37"/>
        <end position="57"/>
    </location>
</feature>
<reference evidence="2 3" key="1">
    <citation type="submission" date="2024-01" db="EMBL/GenBank/DDBJ databases">
        <title>The complete chloroplast genome sequence of Lithospermum erythrorhizon: insights into the phylogenetic relationship among Boraginaceae species and the maternal lineages of purple gromwells.</title>
        <authorList>
            <person name="Okada T."/>
            <person name="Watanabe K."/>
        </authorList>
    </citation>
    <scope>NUCLEOTIDE SEQUENCE [LARGE SCALE GENOMIC DNA]</scope>
</reference>
<evidence type="ECO:0000313" key="3">
    <source>
        <dbReference type="Proteomes" id="UP001454036"/>
    </source>
</evidence>
<organism evidence="2 3">
    <name type="scientific">Lithospermum erythrorhizon</name>
    <name type="common">Purple gromwell</name>
    <name type="synonym">Lithospermum officinale var. erythrorhizon</name>
    <dbReference type="NCBI Taxonomy" id="34254"/>
    <lineage>
        <taxon>Eukaryota</taxon>
        <taxon>Viridiplantae</taxon>
        <taxon>Streptophyta</taxon>
        <taxon>Embryophyta</taxon>
        <taxon>Tracheophyta</taxon>
        <taxon>Spermatophyta</taxon>
        <taxon>Magnoliopsida</taxon>
        <taxon>eudicotyledons</taxon>
        <taxon>Gunneridae</taxon>
        <taxon>Pentapetalae</taxon>
        <taxon>asterids</taxon>
        <taxon>lamiids</taxon>
        <taxon>Boraginales</taxon>
        <taxon>Boraginaceae</taxon>
        <taxon>Boraginoideae</taxon>
        <taxon>Lithospermeae</taxon>
        <taxon>Lithospermum</taxon>
    </lineage>
</organism>
<dbReference type="AlphaFoldDB" id="A0AAV3NH61"/>
<evidence type="ECO:0000256" key="1">
    <source>
        <dbReference type="SAM" id="MobiDB-lite"/>
    </source>
</evidence>
<sequence>MSQSSSHVNDFVVRPRAREVQKEVSLSEVMPILQATGPLREEDPNSNPSVQEVGASHPHLATPNPCVAERAEAAYQGIMSSLPSFVKKSVPPNLTDDQLDGITTYFSTPHDKIDTHLALEGEQLYIPHIENNSSDPDLRPGYTSVYVEAFTFEMRLPFSRFLNNLLISINRAPGQLAPIGGGRM</sequence>
<protein>
    <submittedName>
        <fullName evidence="2">Uncharacterized protein</fullName>
    </submittedName>
</protein>
<evidence type="ECO:0000313" key="2">
    <source>
        <dbReference type="EMBL" id="GAA0138689.1"/>
    </source>
</evidence>
<proteinExistence type="predicted"/>
<name>A0AAV3NH61_LITER</name>
<dbReference type="EMBL" id="BAABME010000030">
    <property type="protein sequence ID" value="GAA0138689.1"/>
    <property type="molecule type" value="Genomic_DNA"/>
</dbReference>
<accession>A0AAV3NH61</accession>
<comment type="caution">
    <text evidence="2">The sequence shown here is derived from an EMBL/GenBank/DDBJ whole genome shotgun (WGS) entry which is preliminary data.</text>
</comment>